<proteinExistence type="predicted"/>
<organism evidence="3 4">
    <name type="scientific">Rhodococcus aetherivorans</name>
    <dbReference type="NCBI Taxonomy" id="191292"/>
    <lineage>
        <taxon>Bacteria</taxon>
        <taxon>Bacillati</taxon>
        <taxon>Actinomycetota</taxon>
        <taxon>Actinomycetes</taxon>
        <taxon>Mycobacteriales</taxon>
        <taxon>Nocardiaceae</taxon>
        <taxon>Rhodococcus</taxon>
    </lineage>
</organism>
<sequence>MTGTATRRHTAHDEDARSTPLVLTSTTGASTSGWRSALGHALGTAVSVSAAALMVTGLTAIGTTTTVTGLVSFLRTN</sequence>
<protein>
    <submittedName>
        <fullName evidence="3">Uncharacterized protein</fullName>
    </submittedName>
</protein>
<dbReference type="AlphaFoldDB" id="A0A059MGB7"/>
<accession>A0A059MGB7</accession>
<accession>A0A0F6VFS8</accession>
<reference evidence="3" key="1">
    <citation type="submission" date="2022-09" db="EMBL/GenBank/DDBJ databases">
        <title>The genome sequence of Rhodococcus aetherivorans N1.</title>
        <authorList>
            <person name="Jiang W."/>
        </authorList>
    </citation>
    <scope>NUCLEOTIDE SEQUENCE</scope>
    <source>
        <strain evidence="3">N1</strain>
    </source>
</reference>
<dbReference type="RefSeq" id="WP_029547149.1">
    <property type="nucleotide sequence ID" value="NZ_CAVJ010000068.1"/>
</dbReference>
<gene>
    <name evidence="3" type="ORF">OCS65_26665</name>
</gene>
<dbReference type="GeneID" id="83624079"/>
<evidence type="ECO:0000313" key="4">
    <source>
        <dbReference type="Proteomes" id="UP001163947"/>
    </source>
</evidence>
<evidence type="ECO:0000256" key="1">
    <source>
        <dbReference type="SAM" id="MobiDB-lite"/>
    </source>
</evidence>
<keyword evidence="2" id="KW-0472">Membrane</keyword>
<evidence type="ECO:0000313" key="3">
    <source>
        <dbReference type="EMBL" id="UYF93961.1"/>
    </source>
</evidence>
<feature type="region of interest" description="Disordered" evidence="1">
    <location>
        <begin position="1"/>
        <end position="31"/>
    </location>
</feature>
<feature type="compositionally biased region" description="Polar residues" evidence="1">
    <location>
        <begin position="21"/>
        <end position="31"/>
    </location>
</feature>
<feature type="transmembrane region" description="Helical" evidence="2">
    <location>
        <begin position="50"/>
        <end position="74"/>
    </location>
</feature>
<dbReference type="Proteomes" id="UP001163947">
    <property type="component" value="Chromosome"/>
</dbReference>
<evidence type="ECO:0000256" key="2">
    <source>
        <dbReference type="SAM" id="Phobius"/>
    </source>
</evidence>
<keyword evidence="2" id="KW-0812">Transmembrane</keyword>
<dbReference type="EMBL" id="CP106982">
    <property type="protein sequence ID" value="UYF93961.1"/>
    <property type="molecule type" value="Genomic_DNA"/>
</dbReference>
<feature type="compositionally biased region" description="Basic residues" evidence="1">
    <location>
        <begin position="1"/>
        <end position="10"/>
    </location>
</feature>
<dbReference type="KEGG" id="rav:AAT18_02595"/>
<keyword evidence="2" id="KW-1133">Transmembrane helix</keyword>
<name>A0A059MGB7_9NOCA</name>